<evidence type="ECO:0000256" key="15">
    <source>
        <dbReference type="ARBA" id="ARBA00031977"/>
    </source>
</evidence>
<evidence type="ECO:0000256" key="14">
    <source>
        <dbReference type="ARBA" id="ARBA00031081"/>
    </source>
</evidence>
<dbReference type="GO" id="GO:0003994">
    <property type="term" value="F:aconitate hydratase activity"/>
    <property type="evidence" value="ECO:0007669"/>
    <property type="project" value="UniProtKB-EC"/>
</dbReference>
<evidence type="ECO:0000256" key="13">
    <source>
        <dbReference type="ARBA" id="ARBA00029682"/>
    </source>
</evidence>
<comment type="cofactor">
    <cofactor evidence="1">
        <name>[4Fe-4S] cluster</name>
        <dbReference type="ChEBI" id="CHEBI:49883"/>
    </cofactor>
</comment>
<dbReference type="SUPFAM" id="SSF53732">
    <property type="entry name" value="Aconitase iron-sulfur domain"/>
    <property type="match status" value="1"/>
</dbReference>
<comment type="catalytic activity">
    <reaction evidence="12">
        <text>citrate = D-threo-isocitrate</text>
        <dbReference type="Rhea" id="RHEA:10336"/>
        <dbReference type="ChEBI" id="CHEBI:15562"/>
        <dbReference type="ChEBI" id="CHEBI:16947"/>
        <dbReference type="EC" id="4.2.1.3"/>
    </reaction>
</comment>
<comment type="pathway">
    <text evidence="2">Carbohydrate metabolism; tricarboxylic acid cycle; isocitrate from oxaloacetate: step 2/2.</text>
</comment>
<dbReference type="Pfam" id="PF00330">
    <property type="entry name" value="Aconitase"/>
    <property type="match status" value="1"/>
</dbReference>
<dbReference type="FunFam" id="3.40.1060.10:FF:000001">
    <property type="entry name" value="Aconitate hydratase, mitochondrial"/>
    <property type="match status" value="1"/>
</dbReference>
<keyword evidence="6" id="KW-0816">Tricarboxylic acid cycle</keyword>
<keyword evidence="7" id="KW-0479">Metal-binding</keyword>
<dbReference type="PRINTS" id="PR00415">
    <property type="entry name" value="ACONITASE"/>
</dbReference>
<reference evidence="18 19" key="2">
    <citation type="journal article" date="2016" name="Genome Biol. Evol.">
        <title>Extensive mobilome-driven genome diversification in mouse gut-associated Bacteroides vulgatus mpk.</title>
        <authorList>
            <person name="Lange A."/>
            <person name="Beier S."/>
            <person name="Steimle A."/>
            <person name="Autenrieth I.B."/>
            <person name="Huson D.H."/>
            <person name="Frick J.S."/>
        </authorList>
    </citation>
    <scope>NUCLEOTIDE SEQUENCE [LARGE SCALE GENOMIC DNA]</scope>
    <source>
        <strain evidence="19">mpk</strain>
    </source>
</reference>
<dbReference type="Pfam" id="PF00694">
    <property type="entry name" value="Aconitase_C"/>
    <property type="match status" value="1"/>
</dbReference>
<dbReference type="GO" id="GO:0046872">
    <property type="term" value="F:metal ion binding"/>
    <property type="evidence" value="ECO:0007669"/>
    <property type="project" value="UniProtKB-KW"/>
</dbReference>
<dbReference type="FunFam" id="3.30.499.10:FF:000004">
    <property type="entry name" value="Aconitate hydratase, mitochondrial"/>
    <property type="match status" value="1"/>
</dbReference>
<evidence type="ECO:0000256" key="12">
    <source>
        <dbReference type="ARBA" id="ARBA00023501"/>
    </source>
</evidence>
<evidence type="ECO:0000256" key="3">
    <source>
        <dbReference type="ARBA" id="ARBA00007185"/>
    </source>
</evidence>
<evidence type="ECO:0000313" key="18">
    <source>
        <dbReference type="EMBL" id="ALK83800.1"/>
    </source>
</evidence>
<evidence type="ECO:0000256" key="1">
    <source>
        <dbReference type="ARBA" id="ARBA00001966"/>
    </source>
</evidence>
<dbReference type="Gene3D" id="3.20.19.10">
    <property type="entry name" value="Aconitase, domain 4"/>
    <property type="match status" value="1"/>
</dbReference>
<dbReference type="AlphaFoldDB" id="A0A0P0M1E9"/>
<dbReference type="InterPro" id="IPR001030">
    <property type="entry name" value="Acoase/IPM_deHydtase_lsu_aba"/>
</dbReference>
<dbReference type="GO" id="GO:0051539">
    <property type="term" value="F:4 iron, 4 sulfur cluster binding"/>
    <property type="evidence" value="ECO:0007669"/>
    <property type="project" value="InterPro"/>
</dbReference>
<reference evidence="19" key="1">
    <citation type="submission" date="2015-10" db="EMBL/GenBank/DDBJ databases">
        <title>Extensive mobilome-driven genome diversification in gut-associated Bacteroides vulgatus mpk.</title>
        <authorList>
            <person name="Beier S."/>
            <person name="Lange A."/>
            <person name="Huson D.H."/>
            <person name="Frick J.-S."/>
            <person name="Autenrieth I.B."/>
        </authorList>
    </citation>
    <scope>NUCLEOTIDE SEQUENCE [LARGE SCALE GENOMIC DNA]</scope>
    <source>
        <strain evidence="19">mpk</strain>
    </source>
</reference>
<dbReference type="EC" id="4.2.1.3" evidence="4"/>
<dbReference type="InterPro" id="IPR015932">
    <property type="entry name" value="Aconitase_dom2"/>
</dbReference>
<dbReference type="PATRIC" id="fig|821.40.peg.1413"/>
<evidence type="ECO:0000256" key="9">
    <source>
        <dbReference type="ARBA" id="ARBA00023004"/>
    </source>
</evidence>
<dbReference type="UniPathway" id="UPA00223">
    <property type="reaction ID" value="UER00718"/>
</dbReference>
<dbReference type="InterPro" id="IPR015928">
    <property type="entry name" value="Aconitase/3IPM_dehydase_swvl"/>
</dbReference>
<dbReference type="Gene3D" id="3.30.499.10">
    <property type="entry name" value="Aconitase, domain 3"/>
    <property type="match status" value="2"/>
</dbReference>
<feature type="domain" description="Aconitase/3-isopropylmalate dehydratase large subunit alpha/beta/alpha" evidence="16">
    <location>
        <begin position="38"/>
        <end position="481"/>
    </location>
</feature>
<evidence type="ECO:0000256" key="8">
    <source>
        <dbReference type="ARBA" id="ARBA00022946"/>
    </source>
</evidence>
<dbReference type="InterPro" id="IPR018136">
    <property type="entry name" value="Aconitase_4Fe-4S_BS"/>
</dbReference>
<dbReference type="PROSITE" id="PS00450">
    <property type="entry name" value="ACONITASE_1"/>
    <property type="match status" value="1"/>
</dbReference>
<dbReference type="GO" id="GO:0006099">
    <property type="term" value="P:tricarboxylic acid cycle"/>
    <property type="evidence" value="ECO:0007669"/>
    <property type="project" value="UniProtKB-UniPathway"/>
</dbReference>
<dbReference type="GO" id="GO:0005829">
    <property type="term" value="C:cytosol"/>
    <property type="evidence" value="ECO:0007669"/>
    <property type="project" value="TreeGrafter"/>
</dbReference>
<dbReference type="FunFam" id="3.20.19.10:FF:000002">
    <property type="entry name" value="Aconitate hydratase, mitochondrial"/>
    <property type="match status" value="1"/>
</dbReference>
<proteinExistence type="inferred from homology"/>
<dbReference type="FunFam" id="3.30.499.10:FF:000003">
    <property type="entry name" value="Aconitate hydratase, mitochondrial"/>
    <property type="match status" value="1"/>
</dbReference>
<dbReference type="EMBL" id="CP013020">
    <property type="protein sequence ID" value="ALK83800.1"/>
    <property type="molecule type" value="Genomic_DNA"/>
</dbReference>
<dbReference type="InterPro" id="IPR050926">
    <property type="entry name" value="Aconitase/IPM_isomerase"/>
</dbReference>
<keyword evidence="10" id="KW-0411">Iron-sulfur</keyword>
<name>A0A0P0M1E9_PHOVU</name>
<evidence type="ECO:0000256" key="10">
    <source>
        <dbReference type="ARBA" id="ARBA00023014"/>
    </source>
</evidence>
<evidence type="ECO:0000256" key="4">
    <source>
        <dbReference type="ARBA" id="ARBA00012926"/>
    </source>
</evidence>
<gene>
    <name evidence="18" type="ORF">BvMPK_1186</name>
</gene>
<dbReference type="PANTHER" id="PTHR43160:SF3">
    <property type="entry name" value="ACONITATE HYDRATASE, MITOCHONDRIAL"/>
    <property type="match status" value="1"/>
</dbReference>
<dbReference type="NCBIfam" id="NF005558">
    <property type="entry name" value="PRK07229.1"/>
    <property type="match status" value="1"/>
</dbReference>
<evidence type="ECO:0000256" key="2">
    <source>
        <dbReference type="ARBA" id="ARBA00004717"/>
    </source>
</evidence>
<evidence type="ECO:0000256" key="11">
    <source>
        <dbReference type="ARBA" id="ARBA00023239"/>
    </source>
</evidence>
<dbReference type="Proteomes" id="UP000061587">
    <property type="component" value="Chromosome"/>
</dbReference>
<keyword evidence="11 18" id="KW-0456">Lyase</keyword>
<dbReference type="PANTHER" id="PTHR43160">
    <property type="entry name" value="ACONITATE HYDRATASE B"/>
    <property type="match status" value="1"/>
</dbReference>
<evidence type="ECO:0000256" key="5">
    <source>
        <dbReference type="ARBA" id="ARBA00019378"/>
    </source>
</evidence>
<sequence>MVKGMVYDLDMLKAFYASFEKKIGRVRAVLQRPLTLAEKILYTHLYDDAQLKNYERGEDYVNFRPDRVAMQDATAQMALLQFINAGKDSAAVPSTVHCDHLIQAYKGAGPDIATATETNREVYDFLRDVSSRFGIGFWKPGAGIIHQVVLENYAFPGGMMVGTDSHTPNAGGLGMVAIGVGGADAVDVMTGMEWELKMPKLIGVHLTGSLNGWASPKDVILKLAGILTVKGGTNAIIEYFGEGTASLSATGKATICNMGAEVGATTSLFPYDDRMAVYLKATGRESVAEMAGKVANDLRADAEVVANPSAFYDRVIEINLSELEPYINGPFTPDAATPISEFAEKVLVNGYPRKMEVGLIGSCTNSSYQDLSRAASIARQVAEKHLAVAAPLIVNPGSEQIRATAERDGMIDAFQKIGATIMANACGPCIGQWKRHTDDPVRKNSIVTSFNRNFAKRADGNPNTHAFVASPELVLALTIAGDLCFNPLKDTLINQEGEKVKLSVPEGDELPSAGFTQGNPGYLAPAGAQVEIKVNPDSQRLQLLAPFPAWDGKDFTDMPLLIKAQGKCTTDHISMAGPWLRFRGHLENISDNMLMGAVNAFNGETNKVWNRLTNTYESVSGAAKQYKAQGIGSMVVAEENYGEGSSREHAAMEPRFLNVKVILAKSFARIHETNLKKQGMLAVTFIDKADYDKIQEHDLITVSGLADFAPGRNLTVTLHHEDGTQDRFEVQHTYNEQQIGWFRAGSALNAR</sequence>
<protein>
    <recommendedName>
        <fullName evidence="5">Aconitate hydratase A</fullName>
        <ecNumber evidence="4">4.2.1.3</ecNumber>
    </recommendedName>
    <alternativeName>
        <fullName evidence="13">Citrate hydro-lyase</fullName>
    </alternativeName>
    <alternativeName>
        <fullName evidence="15">Iron-responsive protein-like</fullName>
    </alternativeName>
    <alternativeName>
        <fullName evidence="14">RNA-binding protein</fullName>
    </alternativeName>
</protein>
<evidence type="ECO:0000313" key="19">
    <source>
        <dbReference type="Proteomes" id="UP000061587"/>
    </source>
</evidence>
<keyword evidence="8" id="KW-0809">Transit peptide</keyword>
<dbReference type="Gene3D" id="3.40.1060.10">
    <property type="entry name" value="Aconitase, Domain 2"/>
    <property type="match status" value="1"/>
</dbReference>
<evidence type="ECO:0000259" key="17">
    <source>
        <dbReference type="Pfam" id="PF00694"/>
    </source>
</evidence>
<keyword evidence="9" id="KW-0408">Iron</keyword>
<dbReference type="InterPro" id="IPR000573">
    <property type="entry name" value="AconitaseA/IPMdHydase_ssu_swvl"/>
</dbReference>
<comment type="similarity">
    <text evidence="3">Belongs to the aconitase/IPM isomerase family.</text>
</comment>
<accession>A0A0P0M1E9</accession>
<dbReference type="InterPro" id="IPR006248">
    <property type="entry name" value="Aconitase_mito-like"/>
</dbReference>
<dbReference type="InterPro" id="IPR015931">
    <property type="entry name" value="Acnase/IPM_dHydase_lsu_aba_1/3"/>
</dbReference>
<organism evidence="18 19">
    <name type="scientific">Phocaeicola vulgatus</name>
    <name type="common">Bacteroides vulgatus</name>
    <dbReference type="NCBI Taxonomy" id="821"/>
    <lineage>
        <taxon>Bacteria</taxon>
        <taxon>Pseudomonadati</taxon>
        <taxon>Bacteroidota</taxon>
        <taxon>Bacteroidia</taxon>
        <taxon>Bacteroidales</taxon>
        <taxon>Bacteroidaceae</taxon>
        <taxon>Phocaeicola</taxon>
    </lineage>
</organism>
<dbReference type="PROSITE" id="PS01244">
    <property type="entry name" value="ACONITASE_2"/>
    <property type="match status" value="1"/>
</dbReference>
<evidence type="ECO:0000259" key="16">
    <source>
        <dbReference type="Pfam" id="PF00330"/>
    </source>
</evidence>
<feature type="domain" description="Aconitase A/isopropylmalate dehydratase small subunit swivel" evidence="17">
    <location>
        <begin position="558"/>
        <end position="685"/>
    </location>
</feature>
<evidence type="ECO:0000256" key="6">
    <source>
        <dbReference type="ARBA" id="ARBA00022532"/>
    </source>
</evidence>
<dbReference type="NCBIfam" id="TIGR01340">
    <property type="entry name" value="aconitase_mito"/>
    <property type="match status" value="1"/>
</dbReference>
<dbReference type="SUPFAM" id="SSF52016">
    <property type="entry name" value="LeuD/IlvD-like"/>
    <property type="match status" value="1"/>
</dbReference>
<evidence type="ECO:0000256" key="7">
    <source>
        <dbReference type="ARBA" id="ARBA00022723"/>
    </source>
</evidence>
<dbReference type="InterPro" id="IPR036008">
    <property type="entry name" value="Aconitase_4Fe-4S_dom"/>
</dbReference>